<dbReference type="EMBL" id="CAKKNE010000002">
    <property type="protein sequence ID" value="CAH0367587.1"/>
    <property type="molecule type" value="Genomic_DNA"/>
</dbReference>
<evidence type="ECO:0008006" key="5">
    <source>
        <dbReference type="Google" id="ProtNLM"/>
    </source>
</evidence>
<feature type="compositionally biased region" description="Pro residues" evidence="1">
    <location>
        <begin position="50"/>
        <end position="67"/>
    </location>
</feature>
<feature type="compositionally biased region" description="Basic residues" evidence="1">
    <location>
        <begin position="1"/>
        <end position="15"/>
    </location>
</feature>
<keyword evidence="4" id="KW-1185">Reference proteome</keyword>
<dbReference type="AlphaFoldDB" id="A0A7S3ZT22"/>
<feature type="region of interest" description="Disordered" evidence="1">
    <location>
        <begin position="1"/>
        <end position="69"/>
    </location>
</feature>
<evidence type="ECO:0000313" key="3">
    <source>
        <dbReference type="EMBL" id="CAH0367587.1"/>
    </source>
</evidence>
<name>A0A7S3ZT22_9STRA</name>
<sequence>MFKQRRVPAKARRKTYAWSGDGVGADYDEDEPEERHRASDRVGFDGWHVPVPPGVDPADPAEPAPEEPPSKRLALIRNGRRGFGLPEELVERCLAFVTPRDRLNIFGAASRVAMRAAREPRWFLPRASRLARKLNSQLRAQMALVNEQMTVVSEAQARVKHFRACLGSVERKLDDRRREFRAHREKPLAAAVRRRALFSKRGARELVDVARAAVASDDVDIAQPYDAYYDGVIKKDIRALEFSVAQCDYRWKEAQRDERQELELLTGLRRRAKVLNSGCKVATRIVAVTEERRDRRPPPNLSGGRRA</sequence>
<reference evidence="3" key="2">
    <citation type="submission" date="2021-11" db="EMBL/GenBank/DDBJ databases">
        <authorList>
            <consortium name="Genoscope - CEA"/>
            <person name="William W."/>
        </authorList>
    </citation>
    <scope>NUCLEOTIDE SEQUENCE</scope>
</reference>
<accession>A0A7S3ZT22</accession>
<dbReference type="Proteomes" id="UP000789595">
    <property type="component" value="Unassembled WGS sequence"/>
</dbReference>
<evidence type="ECO:0000313" key="4">
    <source>
        <dbReference type="Proteomes" id="UP000789595"/>
    </source>
</evidence>
<organism evidence="2">
    <name type="scientific">Pelagomonas calceolata</name>
    <dbReference type="NCBI Taxonomy" id="35677"/>
    <lineage>
        <taxon>Eukaryota</taxon>
        <taxon>Sar</taxon>
        <taxon>Stramenopiles</taxon>
        <taxon>Ochrophyta</taxon>
        <taxon>Pelagophyceae</taxon>
        <taxon>Pelagomonadales</taxon>
        <taxon>Pelagomonadaceae</taxon>
        <taxon>Pelagomonas</taxon>
    </lineage>
</organism>
<dbReference type="EMBL" id="HBIW01010009">
    <property type="protein sequence ID" value="CAE0693103.1"/>
    <property type="molecule type" value="Transcribed_RNA"/>
</dbReference>
<gene>
    <name evidence="2" type="ORF">PCAL00307_LOCUS8539</name>
    <name evidence="3" type="ORF">PECAL_2P06170</name>
</gene>
<reference evidence="2" key="1">
    <citation type="submission" date="2021-01" db="EMBL/GenBank/DDBJ databases">
        <authorList>
            <person name="Corre E."/>
            <person name="Pelletier E."/>
            <person name="Niang G."/>
            <person name="Scheremetjew M."/>
            <person name="Finn R."/>
            <person name="Kale V."/>
            <person name="Holt S."/>
            <person name="Cochrane G."/>
            <person name="Meng A."/>
            <person name="Brown T."/>
            <person name="Cohen L."/>
        </authorList>
    </citation>
    <scope>NUCLEOTIDE SEQUENCE</scope>
    <source>
        <strain evidence="2">CCMP1756</strain>
    </source>
</reference>
<evidence type="ECO:0000313" key="2">
    <source>
        <dbReference type="EMBL" id="CAE0693103.1"/>
    </source>
</evidence>
<protein>
    <recommendedName>
        <fullName evidence="5">F-box domain-containing protein</fullName>
    </recommendedName>
</protein>
<feature type="compositionally biased region" description="Basic and acidic residues" evidence="1">
    <location>
        <begin position="33"/>
        <end position="43"/>
    </location>
</feature>
<proteinExistence type="predicted"/>
<evidence type="ECO:0000256" key="1">
    <source>
        <dbReference type="SAM" id="MobiDB-lite"/>
    </source>
</evidence>